<evidence type="ECO:0008006" key="2">
    <source>
        <dbReference type="Google" id="ProtNLM"/>
    </source>
</evidence>
<gene>
    <name evidence="1" type="ORF">kustc1151</name>
</gene>
<evidence type="ECO:0000313" key="1">
    <source>
        <dbReference type="EMBL" id="CAJ71896.1"/>
    </source>
</evidence>
<organism evidence="1">
    <name type="scientific">Kuenenia stuttgartiensis</name>
    <dbReference type="NCBI Taxonomy" id="174633"/>
    <lineage>
        <taxon>Bacteria</taxon>
        <taxon>Pseudomonadati</taxon>
        <taxon>Planctomycetota</taxon>
        <taxon>Candidatus Brocadiia</taxon>
        <taxon>Candidatus Brocadiales</taxon>
        <taxon>Candidatus Brocadiaceae</taxon>
        <taxon>Candidatus Kuenenia</taxon>
    </lineage>
</organism>
<name>Q1PXE7_KUEST</name>
<protein>
    <recommendedName>
        <fullName evidence="2">Plasmid stabilization system protein</fullName>
    </recommendedName>
</protein>
<dbReference type="AlphaFoldDB" id="Q1PXE7"/>
<reference evidence="1" key="2">
    <citation type="submission" date="2006-01" db="EMBL/GenBank/DDBJ databases">
        <authorList>
            <person name="Genoscope"/>
        </authorList>
    </citation>
    <scope>NUCLEOTIDE SEQUENCE</scope>
</reference>
<dbReference type="RefSeq" id="WP_169703666.1">
    <property type="nucleotide sequence ID" value="NZ_OCTL01000082.1"/>
</dbReference>
<proteinExistence type="predicted"/>
<reference evidence="1" key="1">
    <citation type="journal article" date="2006" name="Nature">
        <title>Deciphering the evolution and metabolism of an anammox bacterium from a community genome.</title>
        <authorList>
            <person name="Strous M."/>
            <person name="Pelletier E."/>
            <person name="Mangenot S."/>
            <person name="Rattei T."/>
            <person name="Lehner A."/>
            <person name="Taylor M.W."/>
            <person name="Horn M."/>
            <person name="Daims H."/>
            <person name="Bartol-Mavel D."/>
            <person name="Wincker P."/>
            <person name="Barbe V."/>
            <person name="Fonknechten N."/>
            <person name="Vallenet D."/>
            <person name="Segurens B."/>
            <person name="Schenowitz-Truong C."/>
            <person name="Medigue C."/>
            <person name="Collingro A."/>
            <person name="Snel B."/>
            <person name="Dutilh B.E."/>
            <person name="OpDenCamp H.J.M."/>
            <person name="vanDerDrift C."/>
            <person name="Cirpus I."/>
            <person name="vanDePas-Schoonen K.T."/>
            <person name="Harhangi H.R."/>
            <person name="vanNiftrik L."/>
            <person name="Schmid M."/>
            <person name="Keltjens J."/>
            <person name="vanDeVossenberg J."/>
            <person name="Kartal B."/>
            <person name="Meier H."/>
            <person name="Frishman D."/>
            <person name="Huynen M.A."/>
            <person name="Mewes H."/>
            <person name="Weissenbach J."/>
            <person name="Jetten M.S.M."/>
            <person name="Wagner M."/>
            <person name="LePaslier D."/>
        </authorList>
    </citation>
    <scope>NUCLEOTIDE SEQUENCE</scope>
</reference>
<dbReference type="EMBL" id="CT573073">
    <property type="protein sequence ID" value="CAJ71896.1"/>
    <property type="molecule type" value="Genomic_DNA"/>
</dbReference>
<sequence length="67" mass="7981">MISDLESIKLYAGVHSKRFGFYRMLSKRFPFAIYYEIDKEIARVIAILDMRRNPAWIRGKLSVRKIT</sequence>
<accession>Q1PXE7</accession>